<comment type="caution">
    <text evidence="1">The sequence shown here is derived from an EMBL/GenBank/DDBJ whole genome shotgun (WGS) entry which is preliminary data.</text>
</comment>
<proteinExistence type="predicted"/>
<dbReference type="RefSeq" id="WP_307636794.1">
    <property type="nucleotide sequence ID" value="NZ_JAUSRR010000003.1"/>
</dbReference>
<dbReference type="Proteomes" id="UP001244295">
    <property type="component" value="Unassembled WGS sequence"/>
</dbReference>
<organism evidence="1 2">
    <name type="scientific">Variovorax boronicumulans</name>
    <dbReference type="NCBI Taxonomy" id="436515"/>
    <lineage>
        <taxon>Bacteria</taxon>
        <taxon>Pseudomonadati</taxon>
        <taxon>Pseudomonadota</taxon>
        <taxon>Betaproteobacteria</taxon>
        <taxon>Burkholderiales</taxon>
        <taxon>Comamonadaceae</taxon>
        <taxon>Variovorax</taxon>
    </lineage>
</organism>
<sequence>MLIRETLSDEELAAQASQWRSKALQGDLQARGIAHELEREMRRRTGVPFTNYDTLDLRPLEKRALAARRWWRLWRSDR</sequence>
<protein>
    <submittedName>
        <fullName evidence="1">Uncharacterized protein</fullName>
    </submittedName>
</protein>
<gene>
    <name evidence="1" type="ORF">J2W25_002295</name>
</gene>
<accession>A0AAW8DVB8</accession>
<dbReference type="EMBL" id="JAUSRR010000003">
    <property type="protein sequence ID" value="MDP9923274.1"/>
    <property type="molecule type" value="Genomic_DNA"/>
</dbReference>
<name>A0AAW8DVB8_9BURK</name>
<evidence type="ECO:0000313" key="1">
    <source>
        <dbReference type="EMBL" id="MDP9923274.1"/>
    </source>
</evidence>
<reference evidence="1" key="1">
    <citation type="submission" date="2023-07" db="EMBL/GenBank/DDBJ databases">
        <title>Sorghum-associated microbial communities from plants grown in Nebraska, USA.</title>
        <authorList>
            <person name="Schachtman D."/>
        </authorList>
    </citation>
    <scope>NUCLEOTIDE SEQUENCE</scope>
    <source>
        <strain evidence="1">DS2795</strain>
    </source>
</reference>
<dbReference type="AlphaFoldDB" id="A0AAW8DVB8"/>
<evidence type="ECO:0000313" key="2">
    <source>
        <dbReference type="Proteomes" id="UP001244295"/>
    </source>
</evidence>